<keyword evidence="6 7" id="KW-0238">DNA-binding</keyword>
<feature type="domain" description="SMC hinge" evidence="8">
    <location>
        <begin position="521"/>
        <end position="638"/>
    </location>
</feature>
<evidence type="ECO:0000256" key="5">
    <source>
        <dbReference type="ARBA" id="ARBA00023054"/>
    </source>
</evidence>
<dbReference type="Gene3D" id="1.10.287.1490">
    <property type="match status" value="1"/>
</dbReference>
<dbReference type="SUPFAM" id="SSF52540">
    <property type="entry name" value="P-loop containing nucleoside triphosphate hydrolases"/>
    <property type="match status" value="1"/>
</dbReference>
<dbReference type="FunFam" id="3.40.50.300:FF:000901">
    <property type="entry name" value="Chromosome partition protein Smc"/>
    <property type="match status" value="1"/>
</dbReference>
<organism evidence="10 11">
    <name type="scientific">Dorea phocaeensis</name>
    <dbReference type="NCBI Taxonomy" id="2040291"/>
    <lineage>
        <taxon>Bacteria</taxon>
        <taxon>Bacillati</taxon>
        <taxon>Bacillota</taxon>
        <taxon>Clostridia</taxon>
        <taxon>Lachnospirales</taxon>
        <taxon>Lachnospiraceae</taxon>
        <taxon>Dorea</taxon>
    </lineage>
</organism>
<dbReference type="GO" id="GO:0005737">
    <property type="term" value="C:cytoplasm"/>
    <property type="evidence" value="ECO:0007669"/>
    <property type="project" value="UniProtKB-SubCell"/>
</dbReference>
<evidence type="ECO:0000256" key="4">
    <source>
        <dbReference type="ARBA" id="ARBA00022840"/>
    </source>
</evidence>
<feature type="coiled-coil region" evidence="7">
    <location>
        <begin position="672"/>
        <end position="706"/>
    </location>
</feature>
<evidence type="ECO:0000256" key="6">
    <source>
        <dbReference type="ARBA" id="ARBA00023125"/>
    </source>
</evidence>
<evidence type="ECO:0000259" key="8">
    <source>
        <dbReference type="SMART" id="SM00968"/>
    </source>
</evidence>
<accession>A0A850HD41</accession>
<dbReference type="GO" id="GO:0006260">
    <property type="term" value="P:DNA replication"/>
    <property type="evidence" value="ECO:0007669"/>
    <property type="project" value="UniProtKB-UniRule"/>
</dbReference>
<dbReference type="Proteomes" id="UP000528555">
    <property type="component" value="Unassembled WGS sequence"/>
</dbReference>
<dbReference type="PANTHER" id="PTHR43977">
    <property type="entry name" value="STRUCTURAL MAINTENANCE OF CHROMOSOMES PROTEIN 3"/>
    <property type="match status" value="1"/>
</dbReference>
<comment type="function">
    <text evidence="7">Required for chromosome condensation and partitioning.</text>
</comment>
<evidence type="ECO:0000256" key="2">
    <source>
        <dbReference type="ARBA" id="ARBA00022490"/>
    </source>
</evidence>
<dbReference type="SUPFAM" id="SSF75553">
    <property type="entry name" value="Smc hinge domain"/>
    <property type="match status" value="1"/>
</dbReference>
<dbReference type="Pfam" id="PF02463">
    <property type="entry name" value="SMC_N"/>
    <property type="match status" value="1"/>
</dbReference>
<reference evidence="10" key="2">
    <citation type="submission" date="2020-02" db="EMBL/GenBank/DDBJ databases">
        <authorList>
            <person name="Littmann E."/>
            <person name="Sorbara M."/>
        </authorList>
    </citation>
    <scope>NUCLEOTIDE SEQUENCE</scope>
    <source>
        <strain evidence="10">MSK.17.11</strain>
        <strain evidence="9">MSK.17.38</strain>
    </source>
</reference>
<dbReference type="GO" id="GO:0016887">
    <property type="term" value="F:ATP hydrolysis activity"/>
    <property type="evidence" value="ECO:0007669"/>
    <property type="project" value="InterPro"/>
</dbReference>
<dbReference type="InterPro" id="IPR003395">
    <property type="entry name" value="RecF/RecN/SMC_N"/>
</dbReference>
<feature type="coiled-coil region" evidence="7">
    <location>
        <begin position="735"/>
        <end position="804"/>
    </location>
</feature>
<proteinExistence type="inferred from homology"/>
<dbReference type="GO" id="GO:0007059">
    <property type="term" value="P:chromosome segregation"/>
    <property type="evidence" value="ECO:0007669"/>
    <property type="project" value="UniProtKB-UniRule"/>
</dbReference>
<evidence type="ECO:0000256" key="7">
    <source>
        <dbReference type="HAMAP-Rule" id="MF_01894"/>
    </source>
</evidence>
<dbReference type="AlphaFoldDB" id="A0A850HD41"/>
<dbReference type="GO" id="GO:0005524">
    <property type="term" value="F:ATP binding"/>
    <property type="evidence" value="ECO:0007669"/>
    <property type="project" value="UniProtKB-UniRule"/>
</dbReference>
<name>A0A850HD41_9FIRM</name>
<dbReference type="EMBL" id="JAAIUO010000001">
    <property type="protein sequence ID" value="NSK13795.1"/>
    <property type="molecule type" value="Genomic_DNA"/>
</dbReference>
<protein>
    <recommendedName>
        <fullName evidence="7">Chromosome partition protein Smc</fullName>
    </recommendedName>
</protein>
<dbReference type="InterPro" id="IPR027417">
    <property type="entry name" value="P-loop_NTPase"/>
</dbReference>
<dbReference type="GO" id="GO:0007062">
    <property type="term" value="P:sister chromatid cohesion"/>
    <property type="evidence" value="ECO:0007669"/>
    <property type="project" value="InterPro"/>
</dbReference>
<dbReference type="Gene3D" id="3.30.70.1620">
    <property type="match status" value="1"/>
</dbReference>
<keyword evidence="3 7" id="KW-0547">Nucleotide-binding</keyword>
<dbReference type="GO" id="GO:0003677">
    <property type="term" value="F:DNA binding"/>
    <property type="evidence" value="ECO:0007669"/>
    <property type="project" value="UniProtKB-UniRule"/>
</dbReference>
<comment type="subunit">
    <text evidence="7">Homodimer.</text>
</comment>
<dbReference type="NCBIfam" id="TIGR02168">
    <property type="entry name" value="SMC_prok_B"/>
    <property type="match status" value="1"/>
</dbReference>
<evidence type="ECO:0000256" key="3">
    <source>
        <dbReference type="ARBA" id="ARBA00022741"/>
    </source>
</evidence>
<evidence type="ECO:0000313" key="10">
    <source>
        <dbReference type="EMBL" id="NVH57074.1"/>
    </source>
</evidence>
<dbReference type="GO" id="GO:0030261">
    <property type="term" value="P:chromosome condensation"/>
    <property type="evidence" value="ECO:0007669"/>
    <property type="project" value="InterPro"/>
</dbReference>
<keyword evidence="4 7" id="KW-0067">ATP-binding</keyword>
<evidence type="ECO:0000256" key="1">
    <source>
        <dbReference type="ARBA" id="ARBA00004496"/>
    </source>
</evidence>
<dbReference type="GO" id="GO:0005694">
    <property type="term" value="C:chromosome"/>
    <property type="evidence" value="ECO:0007669"/>
    <property type="project" value="InterPro"/>
</dbReference>
<dbReference type="InterPro" id="IPR011890">
    <property type="entry name" value="SMC_prok"/>
</dbReference>
<dbReference type="Proteomes" id="UP000701680">
    <property type="component" value="Unassembled WGS sequence"/>
</dbReference>
<evidence type="ECO:0000313" key="11">
    <source>
        <dbReference type="Proteomes" id="UP000528555"/>
    </source>
</evidence>
<feature type="coiled-coil region" evidence="7">
    <location>
        <begin position="833"/>
        <end position="937"/>
    </location>
</feature>
<comment type="subcellular location">
    <subcellularLocation>
        <location evidence="1 7">Cytoplasm</location>
    </subcellularLocation>
</comment>
<feature type="coiled-coil region" evidence="7">
    <location>
        <begin position="171"/>
        <end position="201"/>
    </location>
</feature>
<keyword evidence="2 7" id="KW-0963">Cytoplasm</keyword>
<dbReference type="PIRSF" id="PIRSF005719">
    <property type="entry name" value="SMC"/>
    <property type="match status" value="1"/>
</dbReference>
<feature type="coiled-coil region" evidence="7">
    <location>
        <begin position="967"/>
        <end position="1032"/>
    </location>
</feature>
<dbReference type="SMART" id="SM00968">
    <property type="entry name" value="SMC_hinge"/>
    <property type="match status" value="1"/>
</dbReference>
<dbReference type="SUPFAM" id="SSF57997">
    <property type="entry name" value="Tropomyosin"/>
    <property type="match status" value="1"/>
</dbReference>
<dbReference type="Pfam" id="PF06470">
    <property type="entry name" value="SMC_hinge"/>
    <property type="match status" value="1"/>
</dbReference>
<dbReference type="EMBL" id="JAAITX010000001">
    <property type="protein sequence ID" value="NVH57074.1"/>
    <property type="molecule type" value="Genomic_DNA"/>
</dbReference>
<dbReference type="InterPro" id="IPR010935">
    <property type="entry name" value="SMC_hinge"/>
</dbReference>
<dbReference type="FunFam" id="3.40.50.300:FF:000984">
    <property type="entry name" value="Chromosome partition protein Smc"/>
    <property type="match status" value="1"/>
</dbReference>
<reference evidence="11 12" key="1">
    <citation type="journal article" date="2020" name="Cell Host Microbe">
        <title>Functional and Genomic Variation between Human-Derived Isolates of Lachnospiraceae Reveals Inter- and Intra-Species Diversity.</title>
        <authorList>
            <person name="Sorbara M.T."/>
            <person name="Littmann E.R."/>
            <person name="Fontana E."/>
            <person name="Moody T.U."/>
            <person name="Kohout C.E."/>
            <person name="Gjonbalaj M."/>
            <person name="Eaton V."/>
            <person name="Seok R."/>
            <person name="Leiner I.M."/>
            <person name="Pamer E.G."/>
        </authorList>
    </citation>
    <scope>NUCLEOTIDE SEQUENCE [LARGE SCALE GENOMIC DNA]</scope>
    <source>
        <strain evidence="10 11">MSK.17.11</strain>
        <strain evidence="9 12">MSK.17.38</strain>
    </source>
</reference>
<comment type="similarity">
    <text evidence="7">Belongs to the SMC family.</text>
</comment>
<sequence length="1186" mass="135865">MYLKSIEVQGFKSFAHKIKFEFHNGITSIVGPNGSGKSNVADAVRWVLGEQRAKQLRGGNMQDVIFSGTENRKPLSYASVAITLDNSDHKLPIDYEEVTVARKLYRSGESEYLINGSACRLKDVNELFYDTGIGKEGYSIIGQGQIDKILSGKPEERRELFDEAAGIVKFKRRKNISLKKLEEERQNLLRVNDILAELEKQVGPLERQAETAKEYLKKKESLKTYDINMFLLEMDRIKAQVQEIDGKIGITKEELDEASVRYDGMKAEYEAVEEQVDEIDASIENAKSQLSETTMLKQQLENQIELLKEQIHSARMNDAHYDQRARTIDEEIKSRETQLTELETSHAQIESKIKEQKKEEDQARQELIEMQSRLASLSEAVEANKNEIMQILNNRASTKAKSQRYDTMLEQIDVRKARLNQQIIEAESEVSEQKELYDKYQKELKEASEEILALTDENTSYEAKIQELQNILAKQTEQFQIGQKAYHREQSRLESLKNITERYDGYGNSIRRVMDQKDRESALLGVVADLIKVDKEYEIAIETALGGNIQNIVTEDEGTAKRMIQYLKKNRFGRATFLPLTNIRGNSGIGRPEALKEPGVIGTANTLVQVEERYRKLADHLLGRTLVVDHIDHGTAIARKYNQSLRIVTLEGELINPGGSMTGGAFKNSSNLLSRRREIEEFEKTVQKLKQEMDEMEASSKKLRAERAGYYEKTDEISGKLQKAYVIQNTAKLNADQALAKIQSAREMSKQVQKEAEELDRQITDIMDNQESISVELDTSKNLEKELTEKIEQDQKLLDAGKEEEAVKLKKVEAIHLAYAGLEQKFAFVMENQSRIQEEVEKFREELAELEVNKGGMSEEIQAKEGQISDLRQTIENSKDLFAEIESEIERFKKEREELNQKHKTFLEKREELSKHMSLLDKEIFRLESQKEGYEEASEKQINYMWEEYELTLNRARELRDANLTDLIKMKKKIQELKAEIRSLGNVNVNAIEEYKSVSERYEFLKGQHDDLVEAEATLEQIVEELDAAMRKQFKEQFARIASEFDMVFKELFGGGKGTLELMEDEDILEAGIKIIAQPPGKKLQNMMQLSGGEKALTAIALLFAIQNLKPSPFCLLDEIEAALDDNNVDRFAQYLHKLTENTQFIVITHRRGTMTAADRLYGITMQEKGVSTLVSVSLLEEELDQ</sequence>
<dbReference type="Gene3D" id="3.40.50.300">
    <property type="entry name" value="P-loop containing nucleotide triphosphate hydrolases"/>
    <property type="match status" value="2"/>
</dbReference>
<dbReference type="InterPro" id="IPR036277">
    <property type="entry name" value="SMC_hinge_sf"/>
</dbReference>
<evidence type="ECO:0000313" key="12">
    <source>
        <dbReference type="Proteomes" id="UP000701680"/>
    </source>
</evidence>
<feature type="binding site" evidence="7">
    <location>
        <begin position="32"/>
        <end position="39"/>
    </location>
    <ligand>
        <name>ATP</name>
        <dbReference type="ChEBI" id="CHEBI:30616"/>
    </ligand>
</feature>
<evidence type="ECO:0000313" key="9">
    <source>
        <dbReference type="EMBL" id="NSK13795.1"/>
    </source>
</evidence>
<dbReference type="HAMAP" id="MF_01894">
    <property type="entry name" value="Smc_prok"/>
    <property type="match status" value="1"/>
</dbReference>
<comment type="domain">
    <text evidence="7">Contains large globular domains required for ATP hydrolysis at each terminus and a third globular domain forming a flexible hinge near the middle of the molecule. These domains are separated by coiled-coil structures.</text>
</comment>
<gene>
    <name evidence="7 10" type="primary">smc</name>
    <name evidence="10" type="ORF">G5A66_00130</name>
    <name evidence="9" type="ORF">G5A75_02675</name>
</gene>
<comment type="caution">
    <text evidence="10">The sequence shown here is derived from an EMBL/GenBank/DDBJ whole genome shotgun (WGS) entry which is preliminary data.</text>
</comment>
<feature type="coiled-coil region" evidence="7">
    <location>
        <begin position="255"/>
        <end position="478"/>
    </location>
</feature>
<dbReference type="CDD" id="cd03278">
    <property type="entry name" value="ABC_SMC_barmotin"/>
    <property type="match status" value="1"/>
</dbReference>
<dbReference type="RefSeq" id="WP_173814272.1">
    <property type="nucleotide sequence ID" value="NZ_JAAITX010000001.1"/>
</dbReference>
<keyword evidence="5 7" id="KW-0175">Coiled coil</keyword>
<dbReference type="Gene3D" id="1.20.1060.20">
    <property type="match status" value="1"/>
</dbReference>
<dbReference type="InterPro" id="IPR024704">
    <property type="entry name" value="SMC"/>
</dbReference>
<keyword evidence="11" id="KW-1185">Reference proteome</keyword>